<dbReference type="SUPFAM" id="SSF50729">
    <property type="entry name" value="PH domain-like"/>
    <property type="match status" value="1"/>
</dbReference>
<dbReference type="InterPro" id="IPR044852">
    <property type="entry name" value="WBP2-like"/>
</dbReference>
<proteinExistence type="predicted"/>
<gene>
    <name evidence="1" type="ORF">H0H81_001927</name>
</gene>
<dbReference type="GO" id="GO:0005634">
    <property type="term" value="C:nucleus"/>
    <property type="evidence" value="ECO:0007669"/>
    <property type="project" value="TreeGrafter"/>
</dbReference>
<reference evidence="1" key="1">
    <citation type="submission" date="2021-02" db="EMBL/GenBank/DDBJ databases">
        <authorList>
            <person name="Nieuwenhuis M."/>
            <person name="Van De Peppel L.J.J."/>
        </authorList>
    </citation>
    <scope>NUCLEOTIDE SEQUENCE</scope>
    <source>
        <strain evidence="1">D49</strain>
    </source>
</reference>
<protein>
    <submittedName>
        <fullName evidence="1">Uncharacterized protein</fullName>
    </submittedName>
</protein>
<keyword evidence="2" id="KW-1185">Reference proteome</keyword>
<sequence>MALNWTMLNPNRSPVPLPNEMNITTVDSGVDLTLTIPDVAPTGTAPAGGSGGSKRLKSLGRLWLTDQRLIFTSDAGPGTPLDSLSVPLPAILATRFEQPTFAANFLAFDVRPAPAGGLTEGTRAELRFRDRAMFEFVSLLEKTRERAIYMKRQAVEEDADNLRLIGSGAATYTSPAETSSTSVSLAMGANIPIDNPPGYNS</sequence>
<dbReference type="CDD" id="cd13214">
    <property type="entry name" value="PH-GRAM_WBP2"/>
    <property type="match status" value="1"/>
</dbReference>
<name>A0A9P7FZP5_9AGAR</name>
<dbReference type="PANTHER" id="PTHR31606:SF1">
    <property type="entry name" value="WW DOMAIN BINDING PROTEIN 2, ISOFORM E"/>
    <property type="match status" value="1"/>
</dbReference>
<evidence type="ECO:0000313" key="1">
    <source>
        <dbReference type="EMBL" id="KAG5638077.1"/>
    </source>
</evidence>
<organism evidence="1 2">
    <name type="scientific">Sphagnurus paluster</name>
    <dbReference type="NCBI Taxonomy" id="117069"/>
    <lineage>
        <taxon>Eukaryota</taxon>
        <taxon>Fungi</taxon>
        <taxon>Dikarya</taxon>
        <taxon>Basidiomycota</taxon>
        <taxon>Agaricomycotina</taxon>
        <taxon>Agaricomycetes</taxon>
        <taxon>Agaricomycetidae</taxon>
        <taxon>Agaricales</taxon>
        <taxon>Tricholomatineae</taxon>
        <taxon>Lyophyllaceae</taxon>
        <taxon>Sphagnurus</taxon>
    </lineage>
</organism>
<dbReference type="OrthoDB" id="1259151at2759"/>
<dbReference type="GO" id="GO:0031490">
    <property type="term" value="F:chromatin DNA binding"/>
    <property type="evidence" value="ECO:0007669"/>
    <property type="project" value="TreeGrafter"/>
</dbReference>
<dbReference type="EMBL" id="JABCKI010005783">
    <property type="protein sequence ID" value="KAG5638077.1"/>
    <property type="molecule type" value="Genomic_DNA"/>
</dbReference>
<dbReference type="PANTHER" id="PTHR31606">
    <property type="entry name" value="WW DOMAIN BINDING PROTEIN 2, ISOFORM E"/>
    <property type="match status" value="1"/>
</dbReference>
<dbReference type="GO" id="GO:0003713">
    <property type="term" value="F:transcription coactivator activity"/>
    <property type="evidence" value="ECO:0007669"/>
    <property type="project" value="InterPro"/>
</dbReference>
<comment type="caution">
    <text evidence="1">The sequence shown here is derived from an EMBL/GenBank/DDBJ whole genome shotgun (WGS) entry which is preliminary data.</text>
</comment>
<dbReference type="AlphaFoldDB" id="A0A9P7FZP5"/>
<evidence type="ECO:0000313" key="2">
    <source>
        <dbReference type="Proteomes" id="UP000717328"/>
    </source>
</evidence>
<accession>A0A9P7FZP5</accession>
<dbReference type="Proteomes" id="UP000717328">
    <property type="component" value="Unassembled WGS sequence"/>
</dbReference>
<reference evidence="1" key="2">
    <citation type="submission" date="2021-10" db="EMBL/GenBank/DDBJ databases">
        <title>Phylogenomics reveals ancestral predisposition of the termite-cultivated fungus Termitomyces towards a domesticated lifestyle.</title>
        <authorList>
            <person name="Auxier B."/>
            <person name="Grum-Grzhimaylo A."/>
            <person name="Cardenas M.E."/>
            <person name="Lodge J.D."/>
            <person name="Laessoe T."/>
            <person name="Pedersen O."/>
            <person name="Smith M.E."/>
            <person name="Kuyper T.W."/>
            <person name="Franco-Molano E.A."/>
            <person name="Baroni T.J."/>
            <person name="Aanen D.K."/>
        </authorList>
    </citation>
    <scope>NUCLEOTIDE SEQUENCE</scope>
    <source>
        <strain evidence="1">D49</strain>
    </source>
</reference>